<accession>A0A6N8CQX3</accession>
<dbReference type="OrthoDB" id="7375127at2"/>
<sequence length="346" mass="39958">MAENKHQILLDTLDNKPTDRVLAGFWHHYLSDEQKQVLGYRDLAVIDEVVKRQQNFYDRYDPDFTKIMSDGFFLHPSVIDNEFETPEDLKKIKPIDPDDPWITRQVAAVKAIVDHYEGEIGSFYNIFSPWYQLRLRFEIFEKDTEKIYRFLKEGPQAIADVLDVLSDDLIVLSTKLMNESGIDGIYLCVQQPQDADISTKHWQQYVQPSEVKLLRAVQDVHDYNIIHICGFEGKRNRLGDYKDYPVKAFHWATYVEGVSLKEGKKLFDGRTVMGGFENTVNGVFYKGTKEEIQAETQRLLEENGRQGILLSGDCSIPFDTDDAHAQWVSEMLTVSACQWVTGGEKR</sequence>
<dbReference type="EMBL" id="WNHB01000018">
    <property type="protein sequence ID" value="MTT32639.1"/>
    <property type="molecule type" value="Genomic_DNA"/>
</dbReference>
<dbReference type="GO" id="GO:0004853">
    <property type="term" value="F:uroporphyrinogen decarboxylase activity"/>
    <property type="evidence" value="ECO:0007669"/>
    <property type="project" value="InterPro"/>
</dbReference>
<gene>
    <name evidence="2" type="ORF">GMB86_11545</name>
</gene>
<proteinExistence type="predicted"/>
<dbReference type="SUPFAM" id="SSF51726">
    <property type="entry name" value="UROD/MetE-like"/>
    <property type="match status" value="1"/>
</dbReference>
<dbReference type="InterPro" id="IPR000257">
    <property type="entry name" value="Uroporphyrinogen_deCOase"/>
</dbReference>
<dbReference type="Gene3D" id="3.20.20.210">
    <property type="match status" value="1"/>
</dbReference>
<reference evidence="2 3" key="1">
    <citation type="submission" date="2019-11" db="EMBL/GenBank/DDBJ databases">
        <title>Terrilactibacillus tamarindus sp. nov. BCM23-1 isolated from bark of Tamarindus indica.</title>
        <authorList>
            <person name="Kingkaew E."/>
            <person name="Tanasupawat S."/>
        </authorList>
    </citation>
    <scope>NUCLEOTIDE SEQUENCE [LARGE SCALE GENOMIC DNA]</scope>
    <source>
        <strain evidence="2 3">BCM23-1</strain>
    </source>
</reference>
<dbReference type="AlphaFoldDB" id="A0A6N8CQX3"/>
<dbReference type="InterPro" id="IPR038071">
    <property type="entry name" value="UROD/MetE-like_sf"/>
</dbReference>
<dbReference type="RefSeq" id="WP_155220089.1">
    <property type="nucleotide sequence ID" value="NZ_WNHB01000018.1"/>
</dbReference>
<dbReference type="InterPro" id="IPR052024">
    <property type="entry name" value="Methanogen_methyltrans"/>
</dbReference>
<evidence type="ECO:0000313" key="3">
    <source>
        <dbReference type="Proteomes" id="UP000440978"/>
    </source>
</evidence>
<evidence type="ECO:0000259" key="1">
    <source>
        <dbReference type="Pfam" id="PF01208"/>
    </source>
</evidence>
<dbReference type="Pfam" id="PF01208">
    <property type="entry name" value="URO-D"/>
    <property type="match status" value="1"/>
</dbReference>
<dbReference type="PANTHER" id="PTHR47099:SF1">
    <property type="entry name" value="METHYLCOBAMIDE:COM METHYLTRANSFERASE MTBA"/>
    <property type="match status" value="1"/>
</dbReference>
<dbReference type="Proteomes" id="UP000440978">
    <property type="component" value="Unassembled WGS sequence"/>
</dbReference>
<name>A0A6N8CQX3_9BACI</name>
<organism evidence="2 3">
    <name type="scientific">Terrilactibacillus tamarindi</name>
    <dbReference type="NCBI Taxonomy" id="2599694"/>
    <lineage>
        <taxon>Bacteria</taxon>
        <taxon>Bacillati</taxon>
        <taxon>Bacillota</taxon>
        <taxon>Bacilli</taxon>
        <taxon>Bacillales</taxon>
        <taxon>Bacillaceae</taxon>
        <taxon>Terrilactibacillus</taxon>
    </lineage>
</organism>
<dbReference type="PANTHER" id="PTHR47099">
    <property type="entry name" value="METHYLCOBAMIDE:COM METHYLTRANSFERASE MTBA"/>
    <property type="match status" value="1"/>
</dbReference>
<dbReference type="GO" id="GO:0006779">
    <property type="term" value="P:porphyrin-containing compound biosynthetic process"/>
    <property type="evidence" value="ECO:0007669"/>
    <property type="project" value="InterPro"/>
</dbReference>
<evidence type="ECO:0000313" key="2">
    <source>
        <dbReference type="EMBL" id="MTT32639.1"/>
    </source>
</evidence>
<keyword evidence="3" id="KW-1185">Reference proteome</keyword>
<comment type="caution">
    <text evidence="2">The sequence shown here is derived from an EMBL/GenBank/DDBJ whole genome shotgun (WGS) entry which is preliminary data.</text>
</comment>
<protein>
    <submittedName>
        <fullName evidence="2">Uroporphyrinogen decarboxylase</fullName>
    </submittedName>
</protein>
<feature type="domain" description="Uroporphyrinogen decarboxylase (URO-D)" evidence="1">
    <location>
        <begin position="77"/>
        <end position="330"/>
    </location>
</feature>